<protein>
    <recommendedName>
        <fullName evidence="4">Terminase small subunit</fullName>
    </recommendedName>
</protein>
<sequence>MPSGGARNRSGPAPDPNALNRDRPSDKAGWTVLPAEGRTAPAPRWPLVDRNGREAEVWESFWRKPQALLWERDGLVEYVALFVRQLVEAEQERASAENRKTVRMMFADLYLTPDSMARARIRIVADEAVEPKKTPAKAAPRKSARSRLTVVPDGGGA</sequence>
<name>A0A1I5IHF0_9PSEU</name>
<gene>
    <name evidence="2" type="ORF">SAMN05421854_102472</name>
</gene>
<evidence type="ECO:0000313" key="2">
    <source>
        <dbReference type="EMBL" id="SFO59975.1"/>
    </source>
</evidence>
<dbReference type="STRING" id="112413.SAMN05421854_102472"/>
<proteinExistence type="predicted"/>
<dbReference type="InterPro" id="IPR057972">
    <property type="entry name" value="Terminase_7"/>
</dbReference>
<feature type="region of interest" description="Disordered" evidence="1">
    <location>
        <begin position="1"/>
        <end position="44"/>
    </location>
</feature>
<dbReference type="Proteomes" id="UP000199137">
    <property type="component" value="Unassembled WGS sequence"/>
</dbReference>
<reference evidence="2 3" key="1">
    <citation type="submission" date="2016-10" db="EMBL/GenBank/DDBJ databases">
        <authorList>
            <person name="de Groot N.N."/>
        </authorList>
    </citation>
    <scope>NUCLEOTIDE SEQUENCE [LARGE SCALE GENOMIC DNA]</scope>
    <source>
        <strain evidence="2 3">DSM 44637</strain>
    </source>
</reference>
<accession>A0A1I5IHF0</accession>
<dbReference type="RefSeq" id="WP_093573052.1">
    <property type="nucleotide sequence ID" value="NZ_FOWC01000002.1"/>
</dbReference>
<organism evidence="2 3">
    <name type="scientific">Amycolatopsis rubida</name>
    <dbReference type="NCBI Taxonomy" id="112413"/>
    <lineage>
        <taxon>Bacteria</taxon>
        <taxon>Bacillati</taxon>
        <taxon>Actinomycetota</taxon>
        <taxon>Actinomycetes</taxon>
        <taxon>Pseudonocardiales</taxon>
        <taxon>Pseudonocardiaceae</taxon>
        <taxon>Amycolatopsis</taxon>
    </lineage>
</organism>
<dbReference type="EMBL" id="FOWC01000002">
    <property type="protein sequence ID" value="SFO59975.1"/>
    <property type="molecule type" value="Genomic_DNA"/>
</dbReference>
<feature type="region of interest" description="Disordered" evidence="1">
    <location>
        <begin position="130"/>
        <end position="157"/>
    </location>
</feature>
<dbReference type="OrthoDB" id="3391752at2"/>
<dbReference type="Pfam" id="PF25673">
    <property type="entry name" value="Terminase_7"/>
    <property type="match status" value="1"/>
</dbReference>
<dbReference type="AlphaFoldDB" id="A0A1I5IHF0"/>
<evidence type="ECO:0008006" key="4">
    <source>
        <dbReference type="Google" id="ProtNLM"/>
    </source>
</evidence>
<evidence type="ECO:0000313" key="3">
    <source>
        <dbReference type="Proteomes" id="UP000199137"/>
    </source>
</evidence>
<evidence type="ECO:0000256" key="1">
    <source>
        <dbReference type="SAM" id="MobiDB-lite"/>
    </source>
</evidence>